<reference evidence="3 4" key="1">
    <citation type="journal article" date="2014" name="BMC Genomics">
        <title>Complete genome sequence of producer of the glycopeptide antibiotic Aculeximycin Kutzneria albida DSM 43870T, a representative of minor genus of Pseudonocardiaceae.</title>
        <authorList>
            <person name="Rebets Y."/>
            <person name="Tokovenko B."/>
            <person name="Lushchyk I."/>
            <person name="Ruckert C."/>
            <person name="Zaburannyi N."/>
            <person name="Bechthold A."/>
            <person name="Kalinowski J."/>
            <person name="Luzhetskyy A."/>
        </authorList>
    </citation>
    <scope>NUCLEOTIDE SEQUENCE [LARGE SCALE GENOMIC DNA]</scope>
    <source>
        <strain evidence="3">DSM 43870</strain>
    </source>
</reference>
<keyword evidence="4" id="KW-1185">Reference proteome</keyword>
<keyword evidence="2" id="KW-0812">Transmembrane</keyword>
<organism evidence="3 4">
    <name type="scientific">Kutzneria albida DSM 43870</name>
    <dbReference type="NCBI Taxonomy" id="1449976"/>
    <lineage>
        <taxon>Bacteria</taxon>
        <taxon>Bacillati</taxon>
        <taxon>Actinomycetota</taxon>
        <taxon>Actinomycetes</taxon>
        <taxon>Pseudonocardiales</taxon>
        <taxon>Pseudonocardiaceae</taxon>
        <taxon>Kutzneria</taxon>
    </lineage>
</organism>
<dbReference type="PATRIC" id="fig|1449976.3.peg.845"/>
<evidence type="ECO:0000313" key="3">
    <source>
        <dbReference type="EMBL" id="AHH94215.1"/>
    </source>
</evidence>
<feature type="region of interest" description="Disordered" evidence="1">
    <location>
        <begin position="1"/>
        <end position="177"/>
    </location>
</feature>
<feature type="compositionally biased region" description="Low complexity" evidence="1">
    <location>
        <begin position="81"/>
        <end position="91"/>
    </location>
</feature>
<feature type="transmembrane region" description="Helical" evidence="2">
    <location>
        <begin position="290"/>
        <end position="307"/>
    </location>
</feature>
<evidence type="ECO:0000256" key="2">
    <source>
        <dbReference type="SAM" id="Phobius"/>
    </source>
</evidence>
<evidence type="ECO:0000313" key="4">
    <source>
        <dbReference type="Proteomes" id="UP000019225"/>
    </source>
</evidence>
<protein>
    <submittedName>
        <fullName evidence="3">Putative membrane protein</fullName>
    </submittedName>
</protein>
<dbReference type="OrthoDB" id="3690490at2"/>
<proteinExistence type="predicted"/>
<keyword evidence="2" id="KW-0472">Membrane</keyword>
<dbReference type="EMBL" id="CP007155">
    <property type="protein sequence ID" value="AHH94215.1"/>
    <property type="molecule type" value="Genomic_DNA"/>
</dbReference>
<feature type="compositionally biased region" description="Pro residues" evidence="1">
    <location>
        <begin position="380"/>
        <end position="390"/>
    </location>
</feature>
<sequence>MSDSQPPQNGESAGVNPDATQVVNSGAQPPAAESPDANKTQVVQPGAITPPPMPATTPPPADSTQMVPPGTMPPPGPTYSPPGYSTPASSPQPVQPAFGQPPADPSAQQPQAFGQQPPSGGFPGQPGAVPGAQPWGAPQQPQAFGQQPGASPFGGQQPGSPYGQPQQPSWATQQPGAIGQAPYSVGGGGSNTLAVAMWVTIGYCALSAILGIFGLIGTLSLLGAASRYGVGGLGVVAVVIVAVSLIVSIGAGVCAWFGGQGKSWGRIAVTALLGLGILSSLYSLVNGSGFSVLGILISGGIIALWWIPSTTQAMLAKEGGAPAGGGFGQPSYGQPANPYGQQQPFGAQPQTYGQPQANPYGQPQANPYGQQPSTGGFPQQQPPPANPYGQPPQGGQQGPYGY</sequence>
<feature type="transmembrane region" description="Helical" evidence="2">
    <location>
        <begin position="264"/>
        <end position="284"/>
    </location>
</feature>
<name>W5W0B9_9PSEU</name>
<dbReference type="AlphaFoldDB" id="W5W0B9"/>
<feature type="transmembrane region" description="Helical" evidence="2">
    <location>
        <begin position="193"/>
        <end position="216"/>
    </location>
</feature>
<feature type="compositionally biased region" description="Pro residues" evidence="1">
    <location>
        <begin position="48"/>
        <end position="61"/>
    </location>
</feature>
<feature type="compositionally biased region" description="Polar residues" evidence="1">
    <location>
        <begin position="1"/>
        <end position="11"/>
    </location>
</feature>
<accession>W5W0B9</accession>
<gene>
    <name evidence="3" type="ORF">KALB_841</name>
</gene>
<feature type="compositionally biased region" description="Pro residues" evidence="1">
    <location>
        <begin position="70"/>
        <end position="80"/>
    </location>
</feature>
<feature type="compositionally biased region" description="Low complexity" evidence="1">
    <location>
        <begin position="369"/>
        <end position="379"/>
    </location>
</feature>
<feature type="compositionally biased region" description="Low complexity" evidence="1">
    <location>
        <begin position="105"/>
        <end position="169"/>
    </location>
</feature>
<feature type="compositionally biased region" description="Polar residues" evidence="1">
    <location>
        <begin position="18"/>
        <end position="27"/>
    </location>
</feature>
<dbReference type="Proteomes" id="UP000019225">
    <property type="component" value="Chromosome"/>
</dbReference>
<feature type="transmembrane region" description="Helical" evidence="2">
    <location>
        <begin position="228"/>
        <end position="257"/>
    </location>
</feature>
<dbReference type="STRING" id="1449976.KALB_841"/>
<evidence type="ECO:0000256" key="1">
    <source>
        <dbReference type="SAM" id="MobiDB-lite"/>
    </source>
</evidence>
<feature type="region of interest" description="Disordered" evidence="1">
    <location>
        <begin position="325"/>
        <end position="402"/>
    </location>
</feature>
<dbReference type="RefSeq" id="WP_025354473.1">
    <property type="nucleotide sequence ID" value="NZ_CP007155.1"/>
</dbReference>
<dbReference type="KEGG" id="kal:KALB_841"/>
<dbReference type="HOGENOM" id="CLU_754176_0_0_11"/>
<keyword evidence="2" id="KW-1133">Transmembrane helix</keyword>
<feature type="compositionally biased region" description="Polar residues" evidence="1">
    <location>
        <begin position="331"/>
        <end position="368"/>
    </location>
</feature>
<dbReference type="eggNOG" id="COG1716">
    <property type="taxonomic scope" value="Bacteria"/>
</dbReference>